<dbReference type="PANTHER" id="PTHR23420:SF0">
    <property type="entry name" value="ADENOSYLHOMOCYSTEINASE"/>
    <property type="match status" value="1"/>
</dbReference>
<dbReference type="InterPro" id="IPR020082">
    <property type="entry name" value="S-Ado-L-homoCys_hydrolase_CS"/>
</dbReference>
<dbReference type="Pfam" id="PF00670">
    <property type="entry name" value="AdoHcyase_NAD"/>
    <property type="match status" value="1"/>
</dbReference>
<evidence type="ECO:0000256" key="4">
    <source>
        <dbReference type="ARBA" id="ARBA00023027"/>
    </source>
</evidence>
<gene>
    <name evidence="6" type="ORF">GCM10017559_04420</name>
</gene>
<proteinExistence type="inferred from homology"/>
<feature type="domain" description="S-adenosyl-L-homocysteine hydrolase NAD binding" evidence="5">
    <location>
        <begin position="164"/>
        <end position="327"/>
    </location>
</feature>
<dbReference type="Gene3D" id="3.40.50.1480">
    <property type="entry name" value="Adenosylhomocysteinase-like"/>
    <property type="match status" value="1"/>
</dbReference>
<dbReference type="InterPro" id="IPR015878">
    <property type="entry name" value="Ado_hCys_hydrolase_NAD-bd"/>
</dbReference>
<dbReference type="SMART" id="SM00997">
    <property type="entry name" value="AdoHcyase_NAD"/>
    <property type="match status" value="1"/>
</dbReference>
<comment type="caution">
    <text evidence="6">The sequence shown here is derived from an EMBL/GenBank/DDBJ whole genome shotgun (WGS) entry which is preliminary data.</text>
</comment>
<dbReference type="InterPro" id="IPR000043">
    <property type="entry name" value="Adenosylhomocysteinase-like"/>
</dbReference>
<keyword evidence="7" id="KW-1185">Reference proteome</keyword>
<evidence type="ECO:0000256" key="2">
    <source>
        <dbReference type="ARBA" id="ARBA00007122"/>
    </source>
</evidence>
<dbReference type="PANTHER" id="PTHR23420">
    <property type="entry name" value="ADENOSYLHOMOCYSTEINASE"/>
    <property type="match status" value="1"/>
</dbReference>
<accession>A0ABP6KA40</accession>
<protein>
    <submittedName>
        <fullName evidence="6">Adenosylhomocysteinase</fullName>
    </submittedName>
</protein>
<dbReference type="Gene3D" id="3.40.50.720">
    <property type="entry name" value="NAD(P)-binding Rossmann-like Domain"/>
    <property type="match status" value="1"/>
</dbReference>
<comment type="cofactor">
    <cofactor evidence="1">
        <name>NAD(+)</name>
        <dbReference type="ChEBI" id="CHEBI:57540"/>
    </cofactor>
</comment>
<dbReference type="EMBL" id="BAAAWD010000002">
    <property type="protein sequence ID" value="GAA2987722.1"/>
    <property type="molecule type" value="Genomic_DNA"/>
</dbReference>
<evidence type="ECO:0000256" key="1">
    <source>
        <dbReference type="ARBA" id="ARBA00001911"/>
    </source>
</evidence>
<keyword evidence="4" id="KW-0520">NAD</keyword>
<organism evidence="6 7">
    <name type="scientific">Streptosporangium longisporum</name>
    <dbReference type="NCBI Taxonomy" id="46187"/>
    <lineage>
        <taxon>Bacteria</taxon>
        <taxon>Bacillati</taxon>
        <taxon>Actinomycetota</taxon>
        <taxon>Actinomycetes</taxon>
        <taxon>Streptosporangiales</taxon>
        <taxon>Streptosporangiaceae</taxon>
        <taxon>Streptosporangium</taxon>
    </lineage>
</organism>
<keyword evidence="3" id="KW-0554">One-carbon metabolism</keyword>
<reference evidence="7" key="1">
    <citation type="journal article" date="2019" name="Int. J. Syst. Evol. Microbiol.">
        <title>The Global Catalogue of Microorganisms (GCM) 10K type strain sequencing project: providing services to taxonomists for standard genome sequencing and annotation.</title>
        <authorList>
            <consortium name="The Broad Institute Genomics Platform"/>
            <consortium name="The Broad Institute Genome Sequencing Center for Infectious Disease"/>
            <person name="Wu L."/>
            <person name="Ma J."/>
        </authorList>
    </citation>
    <scope>NUCLEOTIDE SEQUENCE [LARGE SCALE GENOMIC DNA]</scope>
    <source>
        <strain evidence="7">JCM 3106</strain>
    </source>
</reference>
<dbReference type="PROSITE" id="PS00739">
    <property type="entry name" value="ADOHCYASE_2"/>
    <property type="match status" value="1"/>
</dbReference>
<dbReference type="SUPFAM" id="SSF51735">
    <property type="entry name" value="NAD(P)-binding Rossmann-fold domains"/>
    <property type="match status" value="1"/>
</dbReference>
<dbReference type="SMART" id="SM00996">
    <property type="entry name" value="AdoHcyase"/>
    <property type="match status" value="1"/>
</dbReference>
<dbReference type="InterPro" id="IPR036291">
    <property type="entry name" value="NAD(P)-bd_dom_sf"/>
</dbReference>
<comment type="similarity">
    <text evidence="2">Belongs to the adenosylhomocysteinase family.</text>
</comment>
<dbReference type="Proteomes" id="UP001499930">
    <property type="component" value="Unassembled WGS sequence"/>
</dbReference>
<evidence type="ECO:0000313" key="6">
    <source>
        <dbReference type="EMBL" id="GAA2987722.1"/>
    </source>
</evidence>
<sequence length="387" mass="41467">MPNMNWIIQSCRLLAETARGFRRTRPFDGLTIGTAIHLEPKTAALLLTLMEGGARVVATGNLMTTQPETVAALRSRGVKVVGELTGDPETHESYLREVLDHGPDLILDNGGDLFARFVKAPYDSLLGGTEETTSGRERLLPLRDRINRPLLVINDSPIKQMAENEHAVGQSVLESFMRITNRATNGRRVTVIGYGACGRGVAGNFARAHARVSVLESDPVRRLNALFDGFAVPERDRAISSADVIVTVTGSPGVISADDIPLLTDGVILANAGHLPWEIDVAGLLKHPDVVSCTEPTEGVKSLALNDGKHINVLTDGHIVNLSGPRPLGNSAESMDLGFTLQARCLESIARGHVSLGDCVVPVPRDIDAQVARDYIALVNRQAGLPG</sequence>
<name>A0ABP6KA40_9ACTN</name>
<dbReference type="Pfam" id="PF05221">
    <property type="entry name" value="AdoHcyase"/>
    <property type="match status" value="1"/>
</dbReference>
<evidence type="ECO:0000256" key="3">
    <source>
        <dbReference type="ARBA" id="ARBA00022563"/>
    </source>
</evidence>
<evidence type="ECO:0000313" key="7">
    <source>
        <dbReference type="Proteomes" id="UP001499930"/>
    </source>
</evidence>
<dbReference type="InterPro" id="IPR042172">
    <property type="entry name" value="Adenosylhomocyst_ase-like_sf"/>
</dbReference>
<dbReference type="SUPFAM" id="SSF52283">
    <property type="entry name" value="Formate/glycerate dehydrogenase catalytic domain-like"/>
    <property type="match status" value="1"/>
</dbReference>
<dbReference type="NCBIfam" id="NF004005">
    <property type="entry name" value="PRK05476.2-3"/>
    <property type="match status" value="1"/>
</dbReference>
<evidence type="ECO:0000259" key="5">
    <source>
        <dbReference type="SMART" id="SM00997"/>
    </source>
</evidence>